<dbReference type="RefSeq" id="WP_331930702.1">
    <property type="nucleotide sequence ID" value="NZ_JBEPLU010000002.1"/>
</dbReference>
<dbReference type="Proteomes" id="UP001549110">
    <property type="component" value="Unassembled WGS sequence"/>
</dbReference>
<evidence type="ECO:0000259" key="1">
    <source>
        <dbReference type="Pfam" id="PF02464"/>
    </source>
</evidence>
<proteinExistence type="predicted"/>
<dbReference type="GO" id="GO:0019159">
    <property type="term" value="F:nicotinamide-nucleotide amidase activity"/>
    <property type="evidence" value="ECO:0007669"/>
    <property type="project" value="UniProtKB-EC"/>
</dbReference>
<dbReference type="SUPFAM" id="SSF142433">
    <property type="entry name" value="CinA-like"/>
    <property type="match status" value="1"/>
</dbReference>
<keyword evidence="2" id="KW-0378">Hydrolase</keyword>
<protein>
    <submittedName>
        <fullName evidence="2">Nicotinamide-nucleotide amidase</fullName>
        <ecNumber evidence="2">3.5.1.42</ecNumber>
    </submittedName>
</protein>
<gene>
    <name evidence="2" type="ORF">ABID41_002476</name>
</gene>
<reference evidence="2 3" key="1">
    <citation type="submission" date="2024-06" db="EMBL/GenBank/DDBJ databases">
        <title>Genomic Encyclopedia of Type Strains, Phase IV (KMG-IV): sequencing the most valuable type-strain genomes for metagenomic binning, comparative biology and taxonomic classification.</title>
        <authorList>
            <person name="Goeker M."/>
        </authorList>
    </citation>
    <scope>NUCLEOTIDE SEQUENCE [LARGE SCALE GENOMIC DNA]</scope>
    <source>
        <strain evidence="2 3">DSM 17809</strain>
    </source>
</reference>
<accession>A0ABV2EJX5</accession>
<sequence length="172" mass="17901">MAEALSPILPPEIEAATHRLLQEACDRKLRLATAESCTGGLIASLLTDVPGCSHAFERAFVTYTNEAKEQLLGVTSGTLAAHGPVSEETVRQMAAGALAGSPADVVLAVTGWTESGPDPSQPAGLVWFGAARRGGPITVRQAHFGDVGRAAIRLACLEVALEMMARAVMRAP</sequence>
<dbReference type="InterPro" id="IPR036653">
    <property type="entry name" value="CinA-like_C"/>
</dbReference>
<evidence type="ECO:0000313" key="2">
    <source>
        <dbReference type="EMBL" id="MET3527358.1"/>
    </source>
</evidence>
<comment type="caution">
    <text evidence="2">The sequence shown here is derived from an EMBL/GenBank/DDBJ whole genome shotgun (WGS) entry which is preliminary data.</text>
</comment>
<dbReference type="NCBIfam" id="TIGR00199">
    <property type="entry name" value="PncC_domain"/>
    <property type="match status" value="1"/>
</dbReference>
<dbReference type="InterPro" id="IPR008136">
    <property type="entry name" value="CinA_C"/>
</dbReference>
<dbReference type="EC" id="3.5.1.42" evidence="2"/>
<keyword evidence="3" id="KW-1185">Reference proteome</keyword>
<dbReference type="EMBL" id="JBEPLU010000002">
    <property type="protein sequence ID" value="MET3527358.1"/>
    <property type="molecule type" value="Genomic_DNA"/>
</dbReference>
<dbReference type="Gene3D" id="3.90.950.20">
    <property type="entry name" value="CinA-like"/>
    <property type="match status" value="1"/>
</dbReference>
<evidence type="ECO:0000313" key="3">
    <source>
        <dbReference type="Proteomes" id="UP001549110"/>
    </source>
</evidence>
<feature type="domain" description="CinA C-terminal" evidence="1">
    <location>
        <begin position="17"/>
        <end position="166"/>
    </location>
</feature>
<name>A0ABV2EJX5_9CAUL</name>
<dbReference type="Pfam" id="PF02464">
    <property type="entry name" value="CinA"/>
    <property type="match status" value="1"/>
</dbReference>
<organism evidence="2 3">
    <name type="scientific">Phenylobacterium koreense</name>
    <dbReference type="NCBI Taxonomy" id="266125"/>
    <lineage>
        <taxon>Bacteria</taxon>
        <taxon>Pseudomonadati</taxon>
        <taxon>Pseudomonadota</taxon>
        <taxon>Alphaproteobacteria</taxon>
        <taxon>Caulobacterales</taxon>
        <taxon>Caulobacteraceae</taxon>
        <taxon>Phenylobacterium</taxon>
    </lineage>
</organism>